<feature type="non-terminal residue" evidence="1">
    <location>
        <position position="65"/>
    </location>
</feature>
<dbReference type="AlphaFoldDB" id="A0A087TS73"/>
<protein>
    <submittedName>
        <fullName evidence="1">Uncharacterized protein</fullName>
    </submittedName>
</protein>
<proteinExistence type="predicted"/>
<keyword evidence="2" id="KW-1185">Reference proteome</keyword>
<dbReference type="OrthoDB" id="8065135at2759"/>
<evidence type="ECO:0000313" key="2">
    <source>
        <dbReference type="Proteomes" id="UP000054359"/>
    </source>
</evidence>
<sequence>MVAIHPKHTGQSPYFTLPLKKKEFSEYVSVTNRNLLSYNGKRWFSLLPAIKRMLKLWHSLKCFFF</sequence>
<dbReference type="Proteomes" id="UP000054359">
    <property type="component" value="Unassembled WGS sequence"/>
</dbReference>
<evidence type="ECO:0000313" key="1">
    <source>
        <dbReference type="EMBL" id="KFM67962.1"/>
    </source>
</evidence>
<organism evidence="1 2">
    <name type="scientific">Stegodyphus mimosarum</name>
    <name type="common">African social velvet spider</name>
    <dbReference type="NCBI Taxonomy" id="407821"/>
    <lineage>
        <taxon>Eukaryota</taxon>
        <taxon>Metazoa</taxon>
        <taxon>Ecdysozoa</taxon>
        <taxon>Arthropoda</taxon>
        <taxon>Chelicerata</taxon>
        <taxon>Arachnida</taxon>
        <taxon>Araneae</taxon>
        <taxon>Araneomorphae</taxon>
        <taxon>Entelegynae</taxon>
        <taxon>Eresoidea</taxon>
        <taxon>Eresidae</taxon>
        <taxon>Stegodyphus</taxon>
    </lineage>
</organism>
<gene>
    <name evidence="1" type="ORF">X975_11792</name>
</gene>
<reference evidence="1 2" key="1">
    <citation type="submission" date="2013-11" db="EMBL/GenBank/DDBJ databases">
        <title>Genome sequencing of Stegodyphus mimosarum.</title>
        <authorList>
            <person name="Bechsgaard J."/>
        </authorList>
    </citation>
    <scope>NUCLEOTIDE SEQUENCE [LARGE SCALE GENOMIC DNA]</scope>
</reference>
<name>A0A087TS73_STEMI</name>
<dbReference type="EMBL" id="KK116504">
    <property type="protein sequence ID" value="KFM67962.1"/>
    <property type="molecule type" value="Genomic_DNA"/>
</dbReference>
<accession>A0A087TS73</accession>